<feature type="transmembrane region" description="Helical" evidence="1">
    <location>
        <begin position="12"/>
        <end position="35"/>
    </location>
</feature>
<evidence type="ECO:0000256" key="1">
    <source>
        <dbReference type="SAM" id="Phobius"/>
    </source>
</evidence>
<protein>
    <submittedName>
        <fullName evidence="2">Uncharacterized protein</fullName>
    </submittedName>
</protein>
<evidence type="ECO:0000313" key="2">
    <source>
        <dbReference type="EMBL" id="MBO0934403.1"/>
    </source>
</evidence>
<evidence type="ECO:0000313" key="3">
    <source>
        <dbReference type="Proteomes" id="UP000664795"/>
    </source>
</evidence>
<gene>
    <name evidence="2" type="ORF">J2I48_25565</name>
</gene>
<sequence length="78" mass="8655">MILVDNMAGISVILYLFYAFVAVVVAICIACFVAFRRSDYYKHQFQDEHPLVKMFVILFGGALAIGVPCLLVYGCSSL</sequence>
<dbReference type="Proteomes" id="UP000664795">
    <property type="component" value="Unassembled WGS sequence"/>
</dbReference>
<keyword evidence="1" id="KW-0472">Membrane</keyword>
<dbReference type="EMBL" id="JAFMYU010000031">
    <property type="protein sequence ID" value="MBO0934403.1"/>
    <property type="molecule type" value="Genomic_DNA"/>
</dbReference>
<proteinExistence type="predicted"/>
<organism evidence="2 3">
    <name type="scientific">Fibrella aquatilis</name>
    <dbReference type="NCBI Taxonomy" id="2817059"/>
    <lineage>
        <taxon>Bacteria</taxon>
        <taxon>Pseudomonadati</taxon>
        <taxon>Bacteroidota</taxon>
        <taxon>Cytophagia</taxon>
        <taxon>Cytophagales</taxon>
        <taxon>Spirosomataceae</taxon>
        <taxon>Fibrella</taxon>
    </lineage>
</organism>
<accession>A0A939K2C0</accession>
<keyword evidence="1" id="KW-0812">Transmembrane</keyword>
<comment type="caution">
    <text evidence="2">The sequence shown here is derived from an EMBL/GenBank/DDBJ whole genome shotgun (WGS) entry which is preliminary data.</text>
</comment>
<keyword evidence="3" id="KW-1185">Reference proteome</keyword>
<keyword evidence="1" id="KW-1133">Transmembrane helix</keyword>
<name>A0A939K2C0_9BACT</name>
<feature type="transmembrane region" description="Helical" evidence="1">
    <location>
        <begin position="55"/>
        <end position="74"/>
    </location>
</feature>
<dbReference type="AlphaFoldDB" id="A0A939K2C0"/>
<reference evidence="2 3" key="1">
    <citation type="submission" date="2021-03" db="EMBL/GenBank/DDBJ databases">
        <title>Fibrella sp. HMF5036 genome sequencing and assembly.</title>
        <authorList>
            <person name="Kang H."/>
            <person name="Kim H."/>
            <person name="Bae S."/>
            <person name="Joh K."/>
        </authorList>
    </citation>
    <scope>NUCLEOTIDE SEQUENCE [LARGE SCALE GENOMIC DNA]</scope>
    <source>
        <strain evidence="2 3">HMF5036</strain>
    </source>
</reference>
<dbReference type="RefSeq" id="WP_207338369.1">
    <property type="nucleotide sequence ID" value="NZ_JAFMYU010000031.1"/>
</dbReference>